<sequence>MKTDDLIRTLAADGKTRRPALDKLLMTAALLGLVVALATFATFLRMRPNFMAMMHDFNFVLKFAVTLGLALTSAGLYWRTLRPGAQFGVWGPALVIAPLALAVGVGHELFVLPSNAWMPGMMGHNSAVCLLSIPLLSLPILVGLLYVSRDGAPEHPMLAGAIAGLVAGGIGGAIYAAHCTDDSPLFVMAWYTIGIAAMAGIGALAGSRVLRW</sequence>
<feature type="transmembrane region" description="Helical" evidence="1">
    <location>
        <begin position="59"/>
        <end position="78"/>
    </location>
</feature>
<keyword evidence="1" id="KW-1133">Transmembrane helix</keyword>
<dbReference type="KEGG" id="vgo:GJW-30_1_00345"/>
<dbReference type="OrthoDB" id="9816468at2"/>
<name>A0A0S3PPG6_9BRAD</name>
<feature type="transmembrane region" description="Helical" evidence="1">
    <location>
        <begin position="189"/>
        <end position="210"/>
    </location>
</feature>
<dbReference type="EMBL" id="AP014946">
    <property type="protein sequence ID" value="BAT57835.1"/>
    <property type="molecule type" value="Genomic_DNA"/>
</dbReference>
<organism evidence="2 3">
    <name type="scientific">Variibacter gotjawalensis</name>
    <dbReference type="NCBI Taxonomy" id="1333996"/>
    <lineage>
        <taxon>Bacteria</taxon>
        <taxon>Pseudomonadati</taxon>
        <taxon>Pseudomonadota</taxon>
        <taxon>Alphaproteobacteria</taxon>
        <taxon>Hyphomicrobiales</taxon>
        <taxon>Nitrobacteraceae</taxon>
        <taxon>Variibacter</taxon>
    </lineage>
</organism>
<proteinExistence type="predicted"/>
<dbReference type="InterPro" id="IPR009495">
    <property type="entry name" value="NrsF"/>
</dbReference>
<feature type="transmembrane region" description="Helical" evidence="1">
    <location>
        <begin position="125"/>
        <end position="146"/>
    </location>
</feature>
<feature type="transmembrane region" description="Helical" evidence="1">
    <location>
        <begin position="24"/>
        <end position="44"/>
    </location>
</feature>
<evidence type="ECO:0000313" key="2">
    <source>
        <dbReference type="EMBL" id="BAT57835.1"/>
    </source>
</evidence>
<dbReference type="Pfam" id="PF06532">
    <property type="entry name" value="NrsF"/>
    <property type="match status" value="1"/>
</dbReference>
<evidence type="ECO:0000256" key="1">
    <source>
        <dbReference type="SAM" id="Phobius"/>
    </source>
</evidence>
<feature type="transmembrane region" description="Helical" evidence="1">
    <location>
        <begin position="87"/>
        <end position="105"/>
    </location>
</feature>
<evidence type="ECO:0000313" key="3">
    <source>
        <dbReference type="Proteomes" id="UP000236884"/>
    </source>
</evidence>
<dbReference type="AlphaFoldDB" id="A0A0S3PPG6"/>
<reference evidence="2 3" key="1">
    <citation type="submission" date="2015-08" db="EMBL/GenBank/DDBJ databases">
        <title>Investigation of the bacterial diversity of lava forest soil.</title>
        <authorList>
            <person name="Lee J.S."/>
        </authorList>
    </citation>
    <scope>NUCLEOTIDE SEQUENCE [LARGE SCALE GENOMIC DNA]</scope>
    <source>
        <strain evidence="2 3">GJW-30</strain>
    </source>
</reference>
<protein>
    <recommendedName>
        <fullName evidence="4">DUF1109 domain-containing protein</fullName>
    </recommendedName>
</protein>
<feature type="transmembrane region" description="Helical" evidence="1">
    <location>
        <begin position="158"/>
        <end position="177"/>
    </location>
</feature>
<dbReference type="RefSeq" id="WP_096350913.1">
    <property type="nucleotide sequence ID" value="NZ_AP014946.1"/>
</dbReference>
<keyword evidence="1" id="KW-0472">Membrane</keyword>
<keyword evidence="3" id="KW-1185">Reference proteome</keyword>
<evidence type="ECO:0008006" key="4">
    <source>
        <dbReference type="Google" id="ProtNLM"/>
    </source>
</evidence>
<dbReference type="Proteomes" id="UP000236884">
    <property type="component" value="Chromosome"/>
</dbReference>
<keyword evidence="1" id="KW-0812">Transmembrane</keyword>
<gene>
    <name evidence="2" type="ORF">GJW-30_1_00345</name>
</gene>
<accession>A0A0S3PPG6</accession>